<dbReference type="AlphaFoldDB" id="A0A934VRQ0"/>
<accession>A0A934VRQ0</accession>
<comment type="caution">
    <text evidence="1">The sequence shown here is derived from an EMBL/GenBank/DDBJ whole genome shotgun (WGS) entry which is preliminary data.</text>
</comment>
<dbReference type="Pfam" id="PF17132">
    <property type="entry name" value="Glyco_hydro_106"/>
    <property type="match status" value="1"/>
</dbReference>
<name>A0A934VRQ0_9BACT</name>
<dbReference type="RefSeq" id="WP_200357851.1">
    <property type="nucleotide sequence ID" value="NZ_JAENIL010000053.1"/>
</dbReference>
<proteinExistence type="predicted"/>
<dbReference type="Proteomes" id="UP000617628">
    <property type="component" value="Unassembled WGS sequence"/>
</dbReference>
<evidence type="ECO:0008006" key="3">
    <source>
        <dbReference type="Google" id="ProtNLM"/>
    </source>
</evidence>
<dbReference type="InterPro" id="IPR053161">
    <property type="entry name" value="Ulvan_degrading_GH"/>
</dbReference>
<dbReference type="PANTHER" id="PTHR36848:SF2">
    <property type="entry name" value="SECRETED PROTEIN"/>
    <property type="match status" value="1"/>
</dbReference>
<organism evidence="1 2">
    <name type="scientific">Pelagicoccus mobilis</name>
    <dbReference type="NCBI Taxonomy" id="415221"/>
    <lineage>
        <taxon>Bacteria</taxon>
        <taxon>Pseudomonadati</taxon>
        <taxon>Verrucomicrobiota</taxon>
        <taxon>Opitutia</taxon>
        <taxon>Puniceicoccales</taxon>
        <taxon>Pelagicoccaceae</taxon>
        <taxon>Pelagicoccus</taxon>
    </lineage>
</organism>
<evidence type="ECO:0000313" key="1">
    <source>
        <dbReference type="EMBL" id="MBK1879637.1"/>
    </source>
</evidence>
<dbReference type="EMBL" id="JAENIL010000053">
    <property type="protein sequence ID" value="MBK1879637.1"/>
    <property type="molecule type" value="Genomic_DNA"/>
</dbReference>
<reference evidence="1" key="1">
    <citation type="submission" date="2021-01" db="EMBL/GenBank/DDBJ databases">
        <title>Modified the classification status of verrucomicrobia.</title>
        <authorList>
            <person name="Feng X."/>
        </authorList>
    </citation>
    <scope>NUCLEOTIDE SEQUENCE</scope>
    <source>
        <strain evidence="1">KCTC 13126</strain>
    </source>
</reference>
<protein>
    <recommendedName>
        <fullName evidence="3">Glycoside hydrolase</fullName>
    </recommendedName>
</protein>
<sequence>MKFSDNDSFYKEWENPSVMFRGKPFWSWNGKLEKEELLYQIDVMKEMGMGGFFMHSRTGLETEYLGDEWFELINACADYAESIGLEAWIYDEDRWPSGLAGGIVSKNPEYRQKAILLEIDPAGEGEDVIAEFTCYLDGSVCTHLGSGSQTIRFSVVEQGKCGFYNGYTYIDTMNRAATEAFLQSTHEKYAEKCGDRLGKSIKGIFTDEPHRGALLDGFSMYREDGHMTVPYTPKLFEEFEARFGYDLRPKLPELFLQVEGQRISPVKWHFVELLQQLFLENFAMPCQEWCEERNLVLTGHILHEDNLTAQTAMSGSMMRYYEHMSAPGVDVLGEENLNYWIVKQLSSAARQVGKTQLLSEMYGCTGWQMPFAGHKAVGDWQALLGINFRCHHLSWYTMRGEAKRDYPASILHQSPWYEDYGYVESYFARFGLMMAQGEPVCDLLVLNPVESVWAQVHLGWSKGLGLIDENVKRLEEHYQTLFTWLLESQVDFDYGDEAMLAQKGEVENGMLKVGLAKYSKVLISGLETIRSSTLKLLDRFVAAGGEVIVAGAGPTHVDALPATIDGGAYRFVEFSKESVLATVPSALATVEASDVFGQLREVNGGLVFAALNVNRKERRENAMVRIKTELPIAEWDCETGEIATVSTRVEEGWQVFETDFSVGGLKLWVANEENPDGSGDAQRLLDDREFSESIEGDFEYSLSESNICVLDFAEYRFEGEDWAPAMEILKIDQKVRDAYGVMRRGGQMLQPWFVAQEPVRDLCDVELRYGFEAAVLPGRVDLAIEEPENFSVLVNGEALDLSQTERWIDIAFHRIRIPAEFLREGKNEIVLKTRYTENSNLEAIYLLGDFGVHLDGIDRRLVALPARLEIGDLCGQGLPFYSGAVRYDLPLPKGVSWLRLPEVGGACAKVDDVVLGWDPFEVAVSGELAQVEVVLSRRNTFGPLHDAVGKRYWNNPTCWVTEGDEFSDAPLLEATGLLAAPRVKID</sequence>
<evidence type="ECO:0000313" key="2">
    <source>
        <dbReference type="Proteomes" id="UP000617628"/>
    </source>
</evidence>
<dbReference type="PANTHER" id="PTHR36848">
    <property type="entry name" value="DNA-BINDING PROTEIN (PUTATIVE SECRETED PROTEIN)-RELATED"/>
    <property type="match status" value="1"/>
</dbReference>
<keyword evidence="2" id="KW-1185">Reference proteome</keyword>
<gene>
    <name evidence="1" type="ORF">JIN87_22315</name>
</gene>